<reference evidence="1" key="1">
    <citation type="journal article" date="2021" name="Proc. Natl. Acad. Sci. U.S.A.">
        <title>A Catalog of Tens of Thousands of Viruses from Human Metagenomes Reveals Hidden Associations with Chronic Diseases.</title>
        <authorList>
            <person name="Tisza M.J."/>
            <person name="Buck C.B."/>
        </authorList>
    </citation>
    <scope>NUCLEOTIDE SEQUENCE</scope>
    <source>
        <strain evidence="1">Ct3wi9</strain>
    </source>
</reference>
<organism evidence="1">
    <name type="scientific">Myoviridae sp. ct3wi9</name>
    <dbReference type="NCBI Taxonomy" id="2826610"/>
    <lineage>
        <taxon>Viruses</taxon>
        <taxon>Duplodnaviria</taxon>
        <taxon>Heunggongvirae</taxon>
        <taxon>Uroviricota</taxon>
        <taxon>Caudoviricetes</taxon>
    </lineage>
</organism>
<dbReference type="EMBL" id="BK015006">
    <property type="protein sequence ID" value="DAD86644.1"/>
    <property type="molecule type" value="Genomic_DNA"/>
</dbReference>
<protein>
    <submittedName>
        <fullName evidence="1">Uncharacterized protein</fullName>
    </submittedName>
</protein>
<proteinExistence type="predicted"/>
<evidence type="ECO:0000313" key="1">
    <source>
        <dbReference type="EMBL" id="DAD86644.1"/>
    </source>
</evidence>
<sequence>MFDIKRTLELRKFIYTINPANPYYHVVTGAKPYIEAILLNDFSVYNEACCTYKYNLLNRIHKYVYRHWR</sequence>
<accession>A0A8S5MWR0</accession>
<name>A0A8S5MWR0_9CAUD</name>